<name>A0A0C9XZH2_9AGAR</name>
<dbReference type="AlphaFoldDB" id="A0A0C9XZH2"/>
<evidence type="ECO:0000256" key="1">
    <source>
        <dbReference type="SAM" id="MobiDB-lite"/>
    </source>
</evidence>
<dbReference type="STRING" id="1095629.A0A0C9XZH2"/>
<feature type="region of interest" description="Disordered" evidence="1">
    <location>
        <begin position="377"/>
        <end position="415"/>
    </location>
</feature>
<dbReference type="Proteomes" id="UP000054477">
    <property type="component" value="Unassembled WGS sequence"/>
</dbReference>
<feature type="compositionally biased region" description="Basic and acidic residues" evidence="1">
    <location>
        <begin position="253"/>
        <end position="263"/>
    </location>
</feature>
<feature type="compositionally biased region" description="Polar residues" evidence="1">
    <location>
        <begin position="197"/>
        <end position="214"/>
    </location>
</feature>
<keyword evidence="3" id="KW-1185">Reference proteome</keyword>
<protein>
    <submittedName>
        <fullName evidence="2">Uncharacterized protein</fullName>
    </submittedName>
</protein>
<proteinExistence type="predicted"/>
<accession>A0A0C9XZH2</accession>
<dbReference type="HOGENOM" id="CLU_044501_0_0_1"/>
<sequence length="415" mass="46038">MGKWTPDYLDDVLHAKMSSLVTGAIRRAAVEKEPTISYENFVNELDLGDSFTTSLIDILVKELAERRTRLSINDRRLIADRTAKSLRLLATPLRVYRERPTTSRIAVGRRPINLTDTFVQNELDMDDDDDEFDGVLDTGTIEGARVNSELYDAFGAGWPSITRRIVASPSPLSDEGTSAPPPLRSPPATNRPAPWTMQGTTGMSSSNLTRQSSIRRPVRSRTVDFNDFTHRRRSSTRESLGSTPRPEASEVVTEPREGTWVRPPRSESARRFFPFTRTRRHDSPGTLPWSDILNVDAEDAIYEEPSISGSSWNFVPTTFSGVSPPHGIHHAETSDERVHAAAPRLRRGGLRAPESMMSRHTSPIIVNTTPVVLADTNIYPPNPTSPRRENDDIGAANSEPVAYPTPGSSENENVS</sequence>
<organism evidence="2 3">
    <name type="scientific">Laccaria amethystina LaAM-08-1</name>
    <dbReference type="NCBI Taxonomy" id="1095629"/>
    <lineage>
        <taxon>Eukaryota</taxon>
        <taxon>Fungi</taxon>
        <taxon>Dikarya</taxon>
        <taxon>Basidiomycota</taxon>
        <taxon>Agaricomycotina</taxon>
        <taxon>Agaricomycetes</taxon>
        <taxon>Agaricomycetidae</taxon>
        <taxon>Agaricales</taxon>
        <taxon>Agaricineae</taxon>
        <taxon>Hydnangiaceae</taxon>
        <taxon>Laccaria</taxon>
    </lineage>
</organism>
<dbReference type="OrthoDB" id="3253137at2759"/>
<feature type="compositionally biased region" description="Polar residues" evidence="1">
    <location>
        <begin position="406"/>
        <end position="415"/>
    </location>
</feature>
<gene>
    <name evidence="2" type="ORF">K443DRAFT_131526</name>
</gene>
<evidence type="ECO:0000313" key="2">
    <source>
        <dbReference type="EMBL" id="KIK03127.1"/>
    </source>
</evidence>
<dbReference type="EMBL" id="KN838583">
    <property type="protein sequence ID" value="KIK03127.1"/>
    <property type="molecule type" value="Genomic_DNA"/>
</dbReference>
<reference evidence="2 3" key="1">
    <citation type="submission" date="2014-04" db="EMBL/GenBank/DDBJ databases">
        <authorList>
            <consortium name="DOE Joint Genome Institute"/>
            <person name="Kuo A."/>
            <person name="Kohler A."/>
            <person name="Nagy L.G."/>
            <person name="Floudas D."/>
            <person name="Copeland A."/>
            <person name="Barry K.W."/>
            <person name="Cichocki N."/>
            <person name="Veneault-Fourrey C."/>
            <person name="LaButti K."/>
            <person name="Lindquist E.A."/>
            <person name="Lipzen A."/>
            <person name="Lundell T."/>
            <person name="Morin E."/>
            <person name="Murat C."/>
            <person name="Sun H."/>
            <person name="Tunlid A."/>
            <person name="Henrissat B."/>
            <person name="Grigoriev I.V."/>
            <person name="Hibbett D.S."/>
            <person name="Martin F."/>
            <person name="Nordberg H.P."/>
            <person name="Cantor M.N."/>
            <person name="Hua S.X."/>
        </authorList>
    </citation>
    <scope>NUCLEOTIDE SEQUENCE [LARGE SCALE GENOMIC DNA]</scope>
    <source>
        <strain evidence="2 3">LaAM-08-1</strain>
    </source>
</reference>
<feature type="region of interest" description="Disordered" evidence="1">
    <location>
        <begin position="168"/>
        <end position="263"/>
    </location>
</feature>
<reference evidence="3" key="2">
    <citation type="submission" date="2015-01" db="EMBL/GenBank/DDBJ databases">
        <title>Evolutionary Origins and Diversification of the Mycorrhizal Mutualists.</title>
        <authorList>
            <consortium name="DOE Joint Genome Institute"/>
            <consortium name="Mycorrhizal Genomics Consortium"/>
            <person name="Kohler A."/>
            <person name="Kuo A."/>
            <person name="Nagy L.G."/>
            <person name="Floudas D."/>
            <person name="Copeland A."/>
            <person name="Barry K.W."/>
            <person name="Cichocki N."/>
            <person name="Veneault-Fourrey C."/>
            <person name="LaButti K."/>
            <person name="Lindquist E.A."/>
            <person name="Lipzen A."/>
            <person name="Lundell T."/>
            <person name="Morin E."/>
            <person name="Murat C."/>
            <person name="Riley R."/>
            <person name="Ohm R."/>
            <person name="Sun H."/>
            <person name="Tunlid A."/>
            <person name="Henrissat B."/>
            <person name="Grigoriev I.V."/>
            <person name="Hibbett D.S."/>
            <person name="Martin F."/>
        </authorList>
    </citation>
    <scope>NUCLEOTIDE SEQUENCE [LARGE SCALE GENOMIC DNA]</scope>
    <source>
        <strain evidence="3">LaAM-08-1</strain>
    </source>
</reference>
<evidence type="ECO:0000313" key="3">
    <source>
        <dbReference type="Proteomes" id="UP000054477"/>
    </source>
</evidence>